<evidence type="ECO:0000256" key="3">
    <source>
        <dbReference type="ARBA" id="ARBA00023012"/>
    </source>
</evidence>
<gene>
    <name evidence="7" type="ORF">AAIG11_04180</name>
</gene>
<keyword evidence="8" id="KW-1185">Reference proteome</keyword>
<dbReference type="PANTHER" id="PTHR45339">
    <property type="entry name" value="HYBRID SIGNAL TRANSDUCTION HISTIDINE KINASE J"/>
    <property type="match status" value="1"/>
</dbReference>
<feature type="domain" description="Response regulatory" evidence="6">
    <location>
        <begin position="17"/>
        <end position="132"/>
    </location>
</feature>
<evidence type="ECO:0000256" key="2">
    <source>
        <dbReference type="ARBA" id="ARBA00022553"/>
    </source>
</evidence>
<evidence type="ECO:0000256" key="4">
    <source>
        <dbReference type="ARBA" id="ARBA00024867"/>
    </source>
</evidence>
<dbReference type="Gene3D" id="3.40.50.2300">
    <property type="match status" value="1"/>
</dbReference>
<accession>A0ABU9VU70</accession>
<evidence type="ECO:0000313" key="7">
    <source>
        <dbReference type="EMBL" id="MEN1759664.1"/>
    </source>
</evidence>
<organism evidence="7 8">
    <name type="scientific">Anoxynatronum sibiricum</name>
    <dbReference type="NCBI Taxonomy" id="210623"/>
    <lineage>
        <taxon>Bacteria</taxon>
        <taxon>Bacillati</taxon>
        <taxon>Bacillota</taxon>
        <taxon>Clostridia</taxon>
        <taxon>Eubacteriales</taxon>
        <taxon>Clostridiaceae</taxon>
        <taxon>Anoxynatronum</taxon>
    </lineage>
</organism>
<dbReference type="CDD" id="cd17546">
    <property type="entry name" value="REC_hyHK_CKI1_RcsC-like"/>
    <property type="match status" value="1"/>
</dbReference>
<dbReference type="RefSeq" id="WP_343185180.1">
    <property type="nucleotide sequence ID" value="NZ_JBCITM010000003.1"/>
</dbReference>
<dbReference type="EMBL" id="JBCITM010000003">
    <property type="protein sequence ID" value="MEN1759664.1"/>
    <property type="molecule type" value="Genomic_DNA"/>
</dbReference>
<dbReference type="PROSITE" id="PS50110">
    <property type="entry name" value="RESPONSE_REGULATORY"/>
    <property type="match status" value="1"/>
</dbReference>
<dbReference type="InterPro" id="IPR001789">
    <property type="entry name" value="Sig_transdc_resp-reg_receiver"/>
</dbReference>
<dbReference type="Proteomes" id="UP001407405">
    <property type="component" value="Unassembled WGS sequence"/>
</dbReference>
<evidence type="ECO:0000259" key="6">
    <source>
        <dbReference type="PROSITE" id="PS50110"/>
    </source>
</evidence>
<dbReference type="PANTHER" id="PTHR45339:SF1">
    <property type="entry name" value="HYBRID SIGNAL TRANSDUCTION HISTIDINE KINASE J"/>
    <property type="match status" value="1"/>
</dbReference>
<proteinExistence type="predicted"/>
<comment type="caution">
    <text evidence="7">The sequence shown here is derived from an EMBL/GenBank/DDBJ whole genome shotgun (WGS) entry which is preliminary data.</text>
</comment>
<evidence type="ECO:0000256" key="5">
    <source>
        <dbReference type="PROSITE-ProRule" id="PRU00169"/>
    </source>
</evidence>
<dbReference type="SUPFAM" id="SSF52172">
    <property type="entry name" value="CheY-like"/>
    <property type="match status" value="1"/>
</dbReference>
<feature type="modified residue" description="4-aspartylphosphate" evidence="5">
    <location>
        <position position="66"/>
    </location>
</feature>
<keyword evidence="3" id="KW-0902">Two-component regulatory system</keyword>
<dbReference type="SMART" id="SM00448">
    <property type="entry name" value="REC"/>
    <property type="match status" value="1"/>
</dbReference>
<comment type="function">
    <text evidence="4">May play the central regulatory role in sporulation. It may be an element of the effector pathway responsible for the activation of sporulation genes in response to nutritional stress. Spo0A may act in concert with spo0H (a sigma factor) to control the expression of some genes that are critical to the sporulation process.</text>
</comment>
<keyword evidence="2 5" id="KW-0597">Phosphoprotein</keyword>
<protein>
    <recommendedName>
        <fullName evidence="1">Stage 0 sporulation protein A homolog</fullName>
    </recommendedName>
</protein>
<evidence type="ECO:0000313" key="8">
    <source>
        <dbReference type="Proteomes" id="UP001407405"/>
    </source>
</evidence>
<dbReference type="Pfam" id="PF00072">
    <property type="entry name" value="Response_reg"/>
    <property type="match status" value="1"/>
</dbReference>
<sequence length="142" mass="16169">MVESALNILSGGGDKLRILVAEDHLLNQMLMKRIFEKMHIDCDFANDGQEAVEACHKNNYDLVFMDITMPLRDGYEATKMIRGTNQRQPYIVALTANATNEDKQKCFEAGMNEFMPKPISLEKIHMMMGKMAKIKMDKMYGG</sequence>
<dbReference type="InterPro" id="IPR011006">
    <property type="entry name" value="CheY-like_superfamily"/>
</dbReference>
<name>A0ABU9VU70_9CLOT</name>
<evidence type="ECO:0000256" key="1">
    <source>
        <dbReference type="ARBA" id="ARBA00018672"/>
    </source>
</evidence>
<reference evidence="7 8" key="1">
    <citation type="submission" date="2024-04" db="EMBL/GenBank/DDBJ databases">
        <title>Genome sequencing and metabolic network reconstruction of aminoacids and betaine degradation by Anoxynatronum sibiricum.</title>
        <authorList>
            <person name="Detkova E.N."/>
            <person name="Boltjanskaja Y.V."/>
            <person name="Mardanov A.V."/>
            <person name="Kevbrin V."/>
        </authorList>
    </citation>
    <scope>NUCLEOTIDE SEQUENCE [LARGE SCALE GENOMIC DNA]</scope>
    <source>
        <strain evidence="7 8">Z-7981</strain>
    </source>
</reference>